<dbReference type="AlphaFoldDB" id="A0A9N9BF19"/>
<accession>A0A9N9BF19</accession>
<reference evidence="1" key="1">
    <citation type="submission" date="2021-06" db="EMBL/GenBank/DDBJ databases">
        <authorList>
            <person name="Kallberg Y."/>
            <person name="Tangrot J."/>
            <person name="Rosling A."/>
        </authorList>
    </citation>
    <scope>NUCLEOTIDE SEQUENCE</scope>
    <source>
        <strain evidence="1">MT106</strain>
    </source>
</reference>
<organism evidence="1 2">
    <name type="scientific">Ambispora gerdemannii</name>
    <dbReference type="NCBI Taxonomy" id="144530"/>
    <lineage>
        <taxon>Eukaryota</taxon>
        <taxon>Fungi</taxon>
        <taxon>Fungi incertae sedis</taxon>
        <taxon>Mucoromycota</taxon>
        <taxon>Glomeromycotina</taxon>
        <taxon>Glomeromycetes</taxon>
        <taxon>Archaeosporales</taxon>
        <taxon>Ambisporaceae</taxon>
        <taxon>Ambispora</taxon>
    </lineage>
</organism>
<dbReference type="EMBL" id="CAJVPL010001296">
    <property type="protein sequence ID" value="CAG8563591.1"/>
    <property type="molecule type" value="Genomic_DNA"/>
</dbReference>
<sequence length="161" mass="18211">MTPTAFAYKNEYSHSSQYEISNQLPPAPIQPIFRPSFEANDKQVATIYQNWVRLNDSIPPPEAMFHDFLEVDYSKFYDSSLEFDPHPTESTDIFSSQELDDLFTSLTKVAAGCGTSDCGDDALGREFQDDGICELLLDVNKRKEMENVDKLADAFDSFTIV</sequence>
<name>A0A9N9BF19_9GLOM</name>
<dbReference type="Proteomes" id="UP000789831">
    <property type="component" value="Unassembled WGS sequence"/>
</dbReference>
<protein>
    <submittedName>
        <fullName evidence="1">1925_t:CDS:1</fullName>
    </submittedName>
</protein>
<gene>
    <name evidence="1" type="ORF">AGERDE_LOCUS7274</name>
</gene>
<dbReference type="OrthoDB" id="10438498at2759"/>
<evidence type="ECO:0000313" key="2">
    <source>
        <dbReference type="Proteomes" id="UP000789831"/>
    </source>
</evidence>
<proteinExistence type="predicted"/>
<evidence type="ECO:0000313" key="1">
    <source>
        <dbReference type="EMBL" id="CAG8563591.1"/>
    </source>
</evidence>
<comment type="caution">
    <text evidence="1">The sequence shown here is derived from an EMBL/GenBank/DDBJ whole genome shotgun (WGS) entry which is preliminary data.</text>
</comment>
<keyword evidence="2" id="KW-1185">Reference proteome</keyword>